<gene>
    <name evidence="3" type="ORF">FCN80_13780</name>
</gene>
<accession>A0ABY2SP48</accession>
<dbReference type="Gene3D" id="1.10.10.10">
    <property type="entry name" value="Winged helix-like DNA-binding domain superfamily/Winged helix DNA-binding domain"/>
    <property type="match status" value="1"/>
</dbReference>
<dbReference type="SUPFAM" id="SSF46785">
    <property type="entry name" value="Winged helix' DNA-binding domain"/>
    <property type="match status" value="1"/>
</dbReference>
<dbReference type="EMBL" id="SZPQ01000019">
    <property type="protein sequence ID" value="TKI05539.1"/>
    <property type="molecule type" value="Genomic_DNA"/>
</dbReference>
<dbReference type="Pfam" id="PF03551">
    <property type="entry name" value="PadR"/>
    <property type="match status" value="1"/>
</dbReference>
<dbReference type="InterPro" id="IPR036390">
    <property type="entry name" value="WH_DNA-bd_sf"/>
</dbReference>
<dbReference type="PANTHER" id="PTHR43252">
    <property type="entry name" value="TRANSCRIPTIONAL REGULATOR YQJI"/>
    <property type="match status" value="1"/>
</dbReference>
<feature type="region of interest" description="Disordered" evidence="1">
    <location>
        <begin position="27"/>
        <end position="52"/>
    </location>
</feature>
<evidence type="ECO:0000313" key="3">
    <source>
        <dbReference type="EMBL" id="TKI05539.1"/>
    </source>
</evidence>
<keyword evidence="4" id="KW-1185">Reference proteome</keyword>
<dbReference type="InterPro" id="IPR005149">
    <property type="entry name" value="Tscrpt_reg_PadR_N"/>
</dbReference>
<evidence type="ECO:0000313" key="4">
    <source>
        <dbReference type="Proteomes" id="UP000305202"/>
    </source>
</evidence>
<reference evidence="3 4" key="1">
    <citation type="submission" date="2019-04" db="EMBL/GenBank/DDBJ databases">
        <authorList>
            <person name="Li M."/>
            <person name="Gao C."/>
        </authorList>
    </citation>
    <scope>NUCLEOTIDE SEQUENCE [LARGE SCALE GENOMIC DNA]</scope>
    <source>
        <strain evidence="3 4">BGMRC 2031</strain>
    </source>
</reference>
<dbReference type="PANTHER" id="PTHR43252:SF7">
    <property type="entry name" value="TRANSCRIPTIONAL REGULATOR YQJI"/>
    <property type="match status" value="1"/>
</dbReference>
<evidence type="ECO:0000259" key="2">
    <source>
        <dbReference type="Pfam" id="PF03551"/>
    </source>
</evidence>
<dbReference type="InterPro" id="IPR036388">
    <property type="entry name" value="WH-like_DNA-bd_sf"/>
</dbReference>
<name>A0ABY2SP48_9HYPH</name>
<sequence length="212" mass="22479">MAGGCRQGGGFRDGGFGDECCGGDGSRGRGGRHGFQGGHRRDPRDGNRGRRPLGHGDLRLVLLALVARKASHGYELIKAIEQASSGLYIPSPGVVYPTLSLLVDQDFLTTESEEGQSRKSYAITAAGQAELANNQTAVAAILARLSQLSQQGEGELMPGIHENLTQLRGLLRGNMMRADLSPEQIKHINGALSDAVARIEAALRAAPDEPEE</sequence>
<evidence type="ECO:0000256" key="1">
    <source>
        <dbReference type="SAM" id="MobiDB-lite"/>
    </source>
</evidence>
<feature type="compositionally biased region" description="Basic and acidic residues" evidence="1">
    <location>
        <begin position="39"/>
        <end position="52"/>
    </location>
</feature>
<organism evidence="3 4">
    <name type="scientific">Martelella alba</name>
    <dbReference type="NCBI Taxonomy" id="2590451"/>
    <lineage>
        <taxon>Bacteria</taxon>
        <taxon>Pseudomonadati</taxon>
        <taxon>Pseudomonadota</taxon>
        <taxon>Alphaproteobacteria</taxon>
        <taxon>Hyphomicrobiales</taxon>
        <taxon>Aurantimonadaceae</taxon>
        <taxon>Martelella</taxon>
    </lineage>
</organism>
<feature type="domain" description="Transcription regulator PadR N-terminal" evidence="2">
    <location>
        <begin position="62"/>
        <end position="132"/>
    </location>
</feature>
<comment type="caution">
    <text evidence="3">The sequence shown here is derived from an EMBL/GenBank/DDBJ whole genome shotgun (WGS) entry which is preliminary data.</text>
</comment>
<dbReference type="Proteomes" id="UP000305202">
    <property type="component" value="Unassembled WGS sequence"/>
</dbReference>
<proteinExistence type="predicted"/>
<protein>
    <submittedName>
        <fullName evidence="3">PadR family transcriptional regulator</fullName>
    </submittedName>
</protein>